<dbReference type="Gene3D" id="1.25.40.10">
    <property type="entry name" value="Tetratricopeptide repeat domain"/>
    <property type="match status" value="1"/>
</dbReference>
<gene>
    <name evidence="3" type="ordered locus">HCH_01880</name>
</gene>
<dbReference type="Pfam" id="PF13414">
    <property type="entry name" value="TPR_11"/>
    <property type="match status" value="1"/>
</dbReference>
<reference evidence="3 4" key="1">
    <citation type="journal article" date="2005" name="Nucleic Acids Res.">
        <title>Genomic blueprint of Hahella chejuensis, a marine microbe producing an algicidal agent.</title>
        <authorList>
            <person name="Jeong H."/>
            <person name="Yim J.H."/>
            <person name="Lee C."/>
            <person name="Choi S.-H."/>
            <person name="Park Y.K."/>
            <person name="Yoon S.H."/>
            <person name="Hur C.-G."/>
            <person name="Kang H.-Y."/>
            <person name="Kim D."/>
            <person name="Lee H.H."/>
            <person name="Park K.H."/>
            <person name="Park S.-H."/>
            <person name="Park H.-S."/>
            <person name="Lee H.K."/>
            <person name="Oh T.K."/>
            <person name="Kim J.F."/>
        </authorList>
    </citation>
    <scope>NUCLEOTIDE SEQUENCE [LARGE SCALE GENOMIC DNA]</scope>
    <source>
        <strain evidence="3 4">KCTC 2396</strain>
    </source>
</reference>
<dbReference type="KEGG" id="hch:HCH_01880"/>
<accession>Q2SKV7</accession>
<dbReference type="OrthoDB" id="6193904at2"/>
<evidence type="ECO:0000256" key="1">
    <source>
        <dbReference type="PROSITE-ProRule" id="PRU00339"/>
    </source>
</evidence>
<dbReference type="HOGENOM" id="CLU_582358_0_0_6"/>
<evidence type="ECO:0000256" key="2">
    <source>
        <dbReference type="SAM" id="MobiDB-lite"/>
    </source>
</evidence>
<keyword evidence="1" id="KW-0802">TPR repeat</keyword>
<dbReference type="PROSITE" id="PS50005">
    <property type="entry name" value="TPR"/>
    <property type="match status" value="1"/>
</dbReference>
<dbReference type="InterPro" id="IPR011990">
    <property type="entry name" value="TPR-like_helical_dom_sf"/>
</dbReference>
<feature type="region of interest" description="Disordered" evidence="2">
    <location>
        <begin position="245"/>
        <end position="288"/>
    </location>
</feature>
<evidence type="ECO:0000313" key="4">
    <source>
        <dbReference type="Proteomes" id="UP000000238"/>
    </source>
</evidence>
<dbReference type="InterPro" id="IPR019734">
    <property type="entry name" value="TPR_rpt"/>
</dbReference>
<keyword evidence="4" id="KW-1185">Reference proteome</keyword>
<dbReference type="Gene3D" id="1.20.120.330">
    <property type="entry name" value="Nucleotidyltransferases domain 2"/>
    <property type="match status" value="1"/>
</dbReference>
<dbReference type="eggNOG" id="ENOG5034563">
    <property type="taxonomic scope" value="Bacteria"/>
</dbReference>
<evidence type="ECO:0000313" key="3">
    <source>
        <dbReference type="EMBL" id="ABC28717.1"/>
    </source>
</evidence>
<sequence>MLSNRFRRLAGVALVALAVTGCAHRNLIKDGEEYYAQGRYELAVEMYEEALKLKPNDKETQNRLQQARRDFTAWLNEVRRSANTAYDRNNLGKAMVLYGKVAQATHEQSAWDRYNSAYQTLATQHQFRIQLDSDRHIFGDDLGYGVAGLQIVKKANGKRDNEARVGMSRAPVRFNLSESVVHEVQQYVSGQVMVSNPDFIRLQGDVSDQRYQLDRAKDNLRDARRDFKRERRELESLERDLAREEKTLGKLSPADSQYDSQKREVERLKDKVSRQRDDVRRADDEVDKKGRRLDRADHKLDSLLTDFSIVPPTVLEDVYSDYHYERYILTKTASSALVMEVDGRRSDTPVSVVSEDDYYDDHYTIGLTRKSAMVESDLDMESRLNSEVRIAAQNRLKAMVSDYKQSLLLKATQVVGNDDRFDAWVAHGVAGSPGVDGFLADKMRQYLERELGRGGELDINALLALHPGA</sequence>
<name>Q2SKV7_HAHCH</name>
<dbReference type="RefSeq" id="WP_011395788.1">
    <property type="nucleotide sequence ID" value="NC_007645.1"/>
</dbReference>
<feature type="repeat" description="TPR" evidence="1">
    <location>
        <begin position="24"/>
        <end position="57"/>
    </location>
</feature>
<dbReference type="AlphaFoldDB" id="Q2SKV7"/>
<dbReference type="SUPFAM" id="SSF48452">
    <property type="entry name" value="TPR-like"/>
    <property type="match status" value="1"/>
</dbReference>
<dbReference type="PROSITE" id="PS50293">
    <property type="entry name" value="TPR_REGION"/>
    <property type="match status" value="1"/>
</dbReference>
<dbReference type="SMART" id="SM00028">
    <property type="entry name" value="TPR"/>
    <property type="match status" value="1"/>
</dbReference>
<protein>
    <submittedName>
        <fullName evidence="3">Protein containing tetratricopeptide repeat (TPR1, TPR2)</fullName>
    </submittedName>
</protein>
<dbReference type="EMBL" id="CP000155">
    <property type="protein sequence ID" value="ABC28717.1"/>
    <property type="molecule type" value="Genomic_DNA"/>
</dbReference>
<dbReference type="Proteomes" id="UP000000238">
    <property type="component" value="Chromosome"/>
</dbReference>
<dbReference type="PROSITE" id="PS51257">
    <property type="entry name" value="PROKAR_LIPOPROTEIN"/>
    <property type="match status" value="1"/>
</dbReference>
<proteinExistence type="predicted"/>
<feature type="compositionally biased region" description="Basic and acidic residues" evidence="2">
    <location>
        <begin position="260"/>
        <end position="288"/>
    </location>
</feature>
<organism evidence="3 4">
    <name type="scientific">Hahella chejuensis (strain KCTC 2396)</name>
    <dbReference type="NCBI Taxonomy" id="349521"/>
    <lineage>
        <taxon>Bacteria</taxon>
        <taxon>Pseudomonadati</taxon>
        <taxon>Pseudomonadota</taxon>
        <taxon>Gammaproteobacteria</taxon>
        <taxon>Oceanospirillales</taxon>
        <taxon>Hahellaceae</taxon>
        <taxon>Hahella</taxon>
    </lineage>
</organism>